<accession>N1VZ16</accession>
<dbReference type="Gene3D" id="1.25.40.10">
    <property type="entry name" value="Tetratricopeptide repeat domain"/>
    <property type="match status" value="1"/>
</dbReference>
<dbReference type="RefSeq" id="WP_002974777.1">
    <property type="nucleotide sequence ID" value="NZ_AOGW02000012.1"/>
</dbReference>
<protein>
    <recommendedName>
        <fullName evidence="5">Tetratricopeptide repeat protein</fullName>
    </recommendedName>
</protein>
<evidence type="ECO:0008006" key="5">
    <source>
        <dbReference type="Google" id="ProtNLM"/>
    </source>
</evidence>
<dbReference type="EMBL" id="AOGW02000012">
    <property type="protein sequence ID" value="EMY60666.1"/>
    <property type="molecule type" value="Genomic_DNA"/>
</dbReference>
<dbReference type="PROSITE" id="PS50005">
    <property type="entry name" value="TPR"/>
    <property type="match status" value="1"/>
</dbReference>
<keyword evidence="2" id="KW-0812">Transmembrane</keyword>
<evidence type="ECO:0000256" key="2">
    <source>
        <dbReference type="SAM" id="Phobius"/>
    </source>
</evidence>
<keyword evidence="2" id="KW-0472">Membrane</keyword>
<gene>
    <name evidence="3" type="ORF">LEP1GSC203_0338</name>
</gene>
<organism evidence="3 4">
    <name type="scientific">Leptospira terpstrae serovar Hualin str. LT 11-33 = ATCC 700639</name>
    <dbReference type="NCBI Taxonomy" id="1257025"/>
    <lineage>
        <taxon>Bacteria</taxon>
        <taxon>Pseudomonadati</taxon>
        <taxon>Spirochaetota</taxon>
        <taxon>Spirochaetia</taxon>
        <taxon>Leptospirales</taxon>
        <taxon>Leptospiraceae</taxon>
        <taxon>Leptospira</taxon>
    </lineage>
</organism>
<sequence length="219" mass="25524">MRILFLILTLLFVQNLFSEDKNDLTIIEGLIAKGKLDEANIILDSYSERKLNDPDLIYLDAKIIYLKGEALYRKKNYQAALYNFEKVKTVWPNHENINERIEVCLQKLNQKKITIFTNSLKSQDSDNCIKESQILFNLSDFYDIRLESNCSIKNSILKEKIAFLPIYILKMEEQEMIIFSGSAIYLILYTLISGVFAIILFQLSMLIFTKVNNVQKNKL</sequence>
<evidence type="ECO:0000313" key="3">
    <source>
        <dbReference type="EMBL" id="EMY60666.1"/>
    </source>
</evidence>
<dbReference type="InterPro" id="IPR011990">
    <property type="entry name" value="TPR-like_helical_dom_sf"/>
</dbReference>
<evidence type="ECO:0000313" key="4">
    <source>
        <dbReference type="Proteomes" id="UP000012371"/>
    </source>
</evidence>
<dbReference type="AlphaFoldDB" id="N1VZ16"/>
<dbReference type="Proteomes" id="UP000012371">
    <property type="component" value="Unassembled WGS sequence"/>
</dbReference>
<feature type="repeat" description="TPR" evidence="1">
    <location>
        <begin position="61"/>
        <end position="94"/>
    </location>
</feature>
<dbReference type="SUPFAM" id="SSF48452">
    <property type="entry name" value="TPR-like"/>
    <property type="match status" value="1"/>
</dbReference>
<dbReference type="STRING" id="1257025.LEP1GSC203_0338"/>
<evidence type="ECO:0000256" key="1">
    <source>
        <dbReference type="PROSITE-ProRule" id="PRU00339"/>
    </source>
</evidence>
<keyword evidence="4" id="KW-1185">Reference proteome</keyword>
<keyword evidence="1" id="KW-0802">TPR repeat</keyword>
<reference evidence="3" key="1">
    <citation type="submission" date="2013-03" db="EMBL/GenBank/DDBJ databases">
        <authorList>
            <person name="Harkins D.M."/>
            <person name="Durkin A.S."/>
            <person name="Brinkac L.M."/>
            <person name="Haft D.H."/>
            <person name="Selengut J.D."/>
            <person name="Sanka R."/>
            <person name="DePew J."/>
            <person name="Purushe J."/>
            <person name="Hartskeerl R.A."/>
            <person name="Ahmed A."/>
            <person name="van der Linden H."/>
            <person name="Goris M.G.A."/>
            <person name="Vinetz J.M."/>
            <person name="Sutton G.G."/>
            <person name="Nierman W.C."/>
            <person name="Fouts D.E."/>
        </authorList>
    </citation>
    <scope>NUCLEOTIDE SEQUENCE [LARGE SCALE GENOMIC DNA]</scope>
    <source>
        <strain evidence="3">LT 11-33</strain>
    </source>
</reference>
<comment type="caution">
    <text evidence="3">The sequence shown here is derived from an EMBL/GenBank/DDBJ whole genome shotgun (WGS) entry which is preliminary data.</text>
</comment>
<feature type="transmembrane region" description="Helical" evidence="2">
    <location>
        <begin position="183"/>
        <end position="208"/>
    </location>
</feature>
<proteinExistence type="predicted"/>
<dbReference type="InterPro" id="IPR019734">
    <property type="entry name" value="TPR_rpt"/>
</dbReference>
<name>N1VZ16_9LEPT</name>
<keyword evidence="2" id="KW-1133">Transmembrane helix</keyword>